<organism evidence="1 2">
    <name type="scientific">Liparis tanakae</name>
    <name type="common">Tanaka's snailfish</name>
    <dbReference type="NCBI Taxonomy" id="230148"/>
    <lineage>
        <taxon>Eukaryota</taxon>
        <taxon>Metazoa</taxon>
        <taxon>Chordata</taxon>
        <taxon>Craniata</taxon>
        <taxon>Vertebrata</taxon>
        <taxon>Euteleostomi</taxon>
        <taxon>Actinopterygii</taxon>
        <taxon>Neopterygii</taxon>
        <taxon>Teleostei</taxon>
        <taxon>Neoteleostei</taxon>
        <taxon>Acanthomorphata</taxon>
        <taxon>Eupercaria</taxon>
        <taxon>Perciformes</taxon>
        <taxon>Cottioidei</taxon>
        <taxon>Cottales</taxon>
        <taxon>Liparidae</taxon>
        <taxon>Liparis</taxon>
    </lineage>
</organism>
<reference evidence="1 2" key="1">
    <citation type="submission" date="2019-03" db="EMBL/GenBank/DDBJ databases">
        <title>First draft genome of Liparis tanakae, snailfish: a comprehensive survey of snailfish specific genes.</title>
        <authorList>
            <person name="Kim W."/>
            <person name="Song I."/>
            <person name="Jeong J.-H."/>
            <person name="Kim D."/>
            <person name="Kim S."/>
            <person name="Ryu S."/>
            <person name="Song J.Y."/>
            <person name="Lee S.K."/>
        </authorList>
    </citation>
    <scope>NUCLEOTIDE SEQUENCE [LARGE SCALE GENOMIC DNA]</scope>
    <source>
        <tissue evidence="1">Muscle</tissue>
    </source>
</reference>
<comment type="caution">
    <text evidence="1">The sequence shown here is derived from an EMBL/GenBank/DDBJ whole genome shotgun (WGS) entry which is preliminary data.</text>
</comment>
<protein>
    <submittedName>
        <fullName evidence="1">Uncharacterized protein</fullName>
    </submittedName>
</protein>
<dbReference type="EMBL" id="SRLO01001241">
    <property type="protein sequence ID" value="TNN39864.1"/>
    <property type="molecule type" value="Genomic_DNA"/>
</dbReference>
<accession>A0A4Z2FGJ5</accession>
<evidence type="ECO:0000313" key="1">
    <source>
        <dbReference type="EMBL" id="TNN39864.1"/>
    </source>
</evidence>
<keyword evidence="2" id="KW-1185">Reference proteome</keyword>
<dbReference type="Proteomes" id="UP000314294">
    <property type="component" value="Unassembled WGS sequence"/>
</dbReference>
<dbReference type="AlphaFoldDB" id="A0A4Z2FGJ5"/>
<name>A0A4Z2FGJ5_9TELE</name>
<evidence type="ECO:0000313" key="2">
    <source>
        <dbReference type="Proteomes" id="UP000314294"/>
    </source>
</evidence>
<proteinExistence type="predicted"/>
<sequence length="100" mass="10285">MTPAAAAGPAALTFTCQSDFLCRPVRRGRGQVSGGERLLLKGLLVLGVNEATAPPINAIASPNPPPTPCCPGDGSDEQVSLIEADHILMGQRLQPGEVTP</sequence>
<gene>
    <name evidence="1" type="ORF">EYF80_049978</name>
</gene>